<feature type="signal peptide" evidence="2">
    <location>
        <begin position="1"/>
        <end position="28"/>
    </location>
</feature>
<evidence type="ECO:0000313" key="6">
    <source>
        <dbReference type="Proteomes" id="UP001219568"/>
    </source>
</evidence>
<dbReference type="PROSITE" id="PS51257">
    <property type="entry name" value="PROKAR_LIPOPROTEIN"/>
    <property type="match status" value="1"/>
</dbReference>
<dbReference type="InterPro" id="IPR031350">
    <property type="entry name" value="Goodbye_dom"/>
</dbReference>
<evidence type="ECO:0000256" key="2">
    <source>
        <dbReference type="SAM" id="SignalP"/>
    </source>
</evidence>
<feature type="chain" id="PRO_5042240203" evidence="2">
    <location>
        <begin position="29"/>
        <end position="1471"/>
    </location>
</feature>
<reference evidence="5" key="1">
    <citation type="journal article" date="2023" name="IMA Fungus">
        <title>Comparative genomic study of the Penicillium genus elucidates a diverse pangenome and 15 lateral gene transfer events.</title>
        <authorList>
            <person name="Petersen C."/>
            <person name="Sorensen T."/>
            <person name="Nielsen M.R."/>
            <person name="Sondergaard T.E."/>
            <person name="Sorensen J.L."/>
            <person name="Fitzpatrick D.A."/>
            <person name="Frisvad J.C."/>
            <person name="Nielsen K.L."/>
        </authorList>
    </citation>
    <scope>NUCLEOTIDE SEQUENCE</scope>
    <source>
        <strain evidence="5">IBT 15450</strain>
    </source>
</reference>
<name>A0AAD6IJE5_PENCN</name>
<feature type="domain" description="Fungal STAND N-terminal Goodbye" evidence="3">
    <location>
        <begin position="39"/>
        <end position="159"/>
    </location>
</feature>
<evidence type="ECO:0000313" key="5">
    <source>
        <dbReference type="EMBL" id="KAJ6051637.1"/>
    </source>
</evidence>
<dbReference type="PANTHER" id="PTHR10039:SF17">
    <property type="entry name" value="FUNGAL STAND N-TERMINAL GOODBYE DOMAIN-CONTAINING PROTEIN-RELATED"/>
    <property type="match status" value="1"/>
</dbReference>
<dbReference type="Pfam" id="PF24883">
    <property type="entry name" value="NPHP3_N"/>
    <property type="match status" value="1"/>
</dbReference>
<feature type="domain" description="Nephrocystin 3-like N-terminal" evidence="4">
    <location>
        <begin position="289"/>
        <end position="441"/>
    </location>
</feature>
<dbReference type="InterPro" id="IPR056884">
    <property type="entry name" value="NPHP3-like_N"/>
</dbReference>
<evidence type="ECO:0000259" key="4">
    <source>
        <dbReference type="Pfam" id="PF24883"/>
    </source>
</evidence>
<proteinExistence type="predicted"/>
<dbReference type="EMBL" id="JAQJZL010000002">
    <property type="protein sequence ID" value="KAJ6051637.1"/>
    <property type="molecule type" value="Genomic_DNA"/>
</dbReference>
<dbReference type="PANTHER" id="PTHR10039">
    <property type="entry name" value="AMELOGENIN"/>
    <property type="match status" value="1"/>
</dbReference>
<keyword evidence="2" id="KW-0732">Signal</keyword>
<evidence type="ECO:0000256" key="1">
    <source>
        <dbReference type="ARBA" id="ARBA00022737"/>
    </source>
</evidence>
<dbReference type="Gene3D" id="3.40.50.300">
    <property type="entry name" value="P-loop containing nucleotide triphosphate hydrolases"/>
    <property type="match status" value="1"/>
</dbReference>
<gene>
    <name evidence="5" type="ORF">N7460_002171</name>
</gene>
<dbReference type="InterPro" id="IPR027417">
    <property type="entry name" value="P-loop_NTPase"/>
</dbReference>
<accession>A0AAD6IJE5</accession>
<evidence type="ECO:0000259" key="3">
    <source>
        <dbReference type="Pfam" id="PF17109"/>
    </source>
</evidence>
<keyword evidence="6" id="KW-1185">Reference proteome</keyword>
<comment type="caution">
    <text evidence="5">The sequence shown here is derived from an EMBL/GenBank/DDBJ whole genome shotgun (WGS) entry which is preliminary data.</text>
</comment>
<reference evidence="5" key="2">
    <citation type="submission" date="2023-01" db="EMBL/GenBank/DDBJ databases">
        <authorList>
            <person name="Petersen C."/>
        </authorList>
    </citation>
    <scope>NUCLEOTIDE SEQUENCE</scope>
    <source>
        <strain evidence="5">IBT 15450</strain>
    </source>
</reference>
<protein>
    <submittedName>
        <fullName evidence="5">Uncharacterized protein</fullName>
    </submittedName>
</protein>
<dbReference type="SUPFAM" id="SSF52540">
    <property type="entry name" value="P-loop containing nucleoside triphosphate hydrolases"/>
    <property type="match status" value="1"/>
</dbReference>
<keyword evidence="1" id="KW-0677">Repeat</keyword>
<dbReference type="Proteomes" id="UP001219568">
    <property type="component" value="Unassembled WGS sequence"/>
</dbReference>
<organism evidence="5 6">
    <name type="scientific">Penicillium canescens</name>
    <dbReference type="NCBI Taxonomy" id="5083"/>
    <lineage>
        <taxon>Eukaryota</taxon>
        <taxon>Fungi</taxon>
        <taxon>Dikarya</taxon>
        <taxon>Ascomycota</taxon>
        <taxon>Pezizomycotina</taxon>
        <taxon>Eurotiomycetes</taxon>
        <taxon>Eurotiomycetidae</taxon>
        <taxon>Eurotiales</taxon>
        <taxon>Aspergillaceae</taxon>
        <taxon>Penicillium</taxon>
    </lineage>
</organism>
<sequence length="1471" mass="167767">MSDFVRHEHTTLLLIMAACLTTMARTTSNPLDDRLSALWRSACDDYAKETGIALTDGDFPKIRGSEDLFRQLDAEKVHFEDFRLKRRPLLHAMQMVLAPFEKWGDLLAGAASAAFPPASSIMGAMMLLIRGARRVSESFDMITDLFHRLGHFALRLDSYEGVPLSEGIKTIIVKVLVNFLRVCAVSQKLLNRGSFRARLTKWTKNVLVEDTSNSSLLGELEELTSQEHKMVSAHGLDLTHQALQNTAELLERDDSRNDRERLDTVKRALEPVFSSGRVFSSINDNRIPGSGSWIEDRIRSWWQSPQPLLWIHGGPGVGKTYLASKIISDLATADPSARSAPIIASFFFKNNNVDLRSFNKALRTLAWQLVVQQSRFAVHAEDFCLKEDPANSYVVWRKLLLEYFVESPPDAGTCFIIDGIDEADPEEQEILFNLLESTYATGDQMSPTSPIRVVLLGRDSVRSILDEHCLGWIPEIEITNTQNKDDLHRYVSQKLQKTKLFRGYPDFLDEVVRDICGQAEGLWEWANLVTQSILRCRTKEQIRKVVRTMPRGISAMLHAELQRLARELSASDAMSTELSDGEESTGNAMTQIQQLNVLLSLVAMAQKPLTVDQLDLILEVILEEEVLNLEDDLRTVYSSLFSLRPAEDEEEQDKDAVIVTLRHSSFYEFFNRSVEAGPIQVNPKRAEALFLFVLLYAFQREFAPKSERWLFWVKRYAQEFLTLHLSRADPENAATRKEEIATLLAGLFTEEPEFNPQHWLIEQHRAFYLTTSIYYNSSRASKIAHYWWDTQDRDTADQRAELVLNWLSPDTKQLLHECARSSTVASDACHFTVLFSRLAETFSRLWLAPKDIEEEDGLPEILPTMLYLYAQMAGAQLPTSERKIDVRTMLELDEIMCTAEMQRLEKTPVWHARVAQALLLHCNYKAALEEFQISLDEHLRNPILSKQALSVIHRDMGRACTEIRRYKEALEHSDLAESLHDASWERGWQDPVGKLLNTAQMEHFAKMTDKAVVTANEAWEAFMGQEDDYRDRYTLCSFFSVFLELRQTHRVHDVLDFAVSHPQLFRWTKKAGLAELLATTLTWMPRVIYEVLYYARMRDDGEFIDLVASAAARLEASVGELTYDVATAKYFIASVMFESGRISAGIQTWCEVASRDDTDDLGVRPVRVRSRSRLAAVCLYHPEIPLCDWSPLRLDKTAEFSDICLVISSWLRDHGDLANARTALRGRVMKSIELLSDDDPSNDDDALISLFLTFLTDVDSDEDLNGALYLTKAWYRDYLRGAKKDNLISEAVAVPCDDSGAFQDGVAESLNQVHLADDETQRPDAEFSERQSSYTIDYFAECSKCKCGMRSICHWYFCRSCPFMMLCQWCYHDIQSAISQSGASHPPGICDPQHEFYYTGSPLRPSERVPEGMMALETSNGKRQIIWIEDWKDKLSEKWGAADFAFEGGLSAWCMRVLPKPQRSRWATLFR</sequence>
<dbReference type="Pfam" id="PF17109">
    <property type="entry name" value="Goodbye"/>
    <property type="match status" value="1"/>
</dbReference>